<dbReference type="CDD" id="cd00009">
    <property type="entry name" value="AAA"/>
    <property type="match status" value="1"/>
</dbReference>
<dbReference type="GO" id="GO:0006260">
    <property type="term" value="P:DNA replication"/>
    <property type="evidence" value="ECO:0007669"/>
    <property type="project" value="UniProtKB-UniRule"/>
</dbReference>
<organism evidence="8 10">
    <name type="scientific">Candidatus Methanodesulfokora washburnensis</name>
    <dbReference type="NCBI Taxonomy" id="2478471"/>
    <lineage>
        <taxon>Archaea</taxon>
        <taxon>Thermoproteota</taxon>
        <taxon>Candidatus Korarchaeia</taxon>
        <taxon>Candidatus Korarchaeia incertae sedis</taxon>
        <taxon>Candidatus Methanodesulfokora</taxon>
    </lineage>
</organism>
<evidence type="ECO:0000259" key="6">
    <source>
        <dbReference type="SMART" id="SM00382"/>
    </source>
</evidence>
<dbReference type="PANTHER" id="PTHR10763">
    <property type="entry name" value="CELL DIVISION CONTROL PROTEIN 6-RELATED"/>
    <property type="match status" value="1"/>
</dbReference>
<dbReference type="Proteomes" id="UP000277582">
    <property type="component" value="Unassembled WGS sequence"/>
</dbReference>
<dbReference type="InterPro" id="IPR027417">
    <property type="entry name" value="P-loop_NTPase"/>
</dbReference>
<dbReference type="InterPro" id="IPR049945">
    <property type="entry name" value="AAA_22"/>
</dbReference>
<evidence type="ECO:0000313" key="10">
    <source>
        <dbReference type="Proteomes" id="UP000277582"/>
    </source>
</evidence>
<dbReference type="Proteomes" id="UP000316217">
    <property type="component" value="Unassembled WGS sequence"/>
</dbReference>
<dbReference type="EMBL" id="RXII01000094">
    <property type="protein sequence ID" value="RZN60117.1"/>
    <property type="molecule type" value="Genomic_DNA"/>
</dbReference>
<dbReference type="InterPro" id="IPR003593">
    <property type="entry name" value="AAA+_ATPase"/>
</dbReference>
<reference evidence="9 11" key="2">
    <citation type="journal article" date="2019" name="Nat. Microbiol.">
        <title>Wide diversity of methane and short-chain alkane metabolisms in uncultured archaea.</title>
        <authorList>
            <person name="Borrel G."/>
            <person name="Adam P.S."/>
            <person name="McKay L.J."/>
            <person name="Chen L.X."/>
            <person name="Sierra-Garcia I.N."/>
            <person name="Sieber C.M."/>
            <person name="Letourneur Q."/>
            <person name="Ghozlane A."/>
            <person name="Andersen G.L."/>
            <person name="Li W.J."/>
            <person name="Hallam S.J."/>
            <person name="Muyzer G."/>
            <person name="de Oliveira V.M."/>
            <person name="Inskeep W.P."/>
            <person name="Banfield J.F."/>
            <person name="Gribaldo S."/>
        </authorList>
    </citation>
    <scope>NUCLEOTIDE SEQUENCE [LARGE SCALE GENOMIC DNA]</scope>
    <source>
        <strain evidence="9">NM4</strain>
    </source>
</reference>
<name>A0A3R9PWQ0_9CREN</name>
<feature type="binding site" evidence="5">
    <location>
        <begin position="92"/>
        <end position="96"/>
    </location>
    <ligand>
        <name>ATP</name>
        <dbReference type="ChEBI" id="CHEBI:30616"/>
    </ligand>
</feature>
<accession>A0A3R9PWQ0</accession>
<dbReference type="SUPFAM" id="SSF46785">
    <property type="entry name" value="Winged helix' DNA-binding domain"/>
    <property type="match status" value="1"/>
</dbReference>
<feature type="domain" description="AAA+ ATPase" evidence="6">
    <location>
        <begin position="80"/>
        <end position="233"/>
    </location>
</feature>
<comment type="caution">
    <text evidence="8">The sequence shown here is derived from an EMBL/GenBank/DDBJ whole genome shotgun (WGS) entry which is preliminary data.</text>
</comment>
<dbReference type="NCBIfam" id="TIGR02928">
    <property type="entry name" value="orc1/cdc6 family replication initiation protein"/>
    <property type="match status" value="1"/>
</dbReference>
<evidence type="ECO:0000313" key="11">
    <source>
        <dbReference type="Proteomes" id="UP000316217"/>
    </source>
</evidence>
<protein>
    <recommendedName>
        <fullName evidence="5">ORC1-type DNA replication protein</fullName>
    </recommendedName>
</protein>
<comment type="similarity">
    <text evidence="1 5">Belongs to the CDC6/cdc18 family.</text>
</comment>
<dbReference type="CDD" id="cd08768">
    <property type="entry name" value="Cdc6_C"/>
    <property type="match status" value="1"/>
</dbReference>
<dbReference type="HAMAP" id="MF_01407">
    <property type="entry name" value="ORC1_type_DNA_replic_protein"/>
    <property type="match status" value="1"/>
</dbReference>
<evidence type="ECO:0000313" key="8">
    <source>
        <dbReference type="EMBL" id="RSN75095.1"/>
    </source>
</evidence>
<evidence type="ECO:0000256" key="5">
    <source>
        <dbReference type="HAMAP-Rule" id="MF_01407"/>
    </source>
</evidence>
<evidence type="ECO:0000259" key="7">
    <source>
        <dbReference type="SMART" id="SM01074"/>
    </source>
</evidence>
<reference evidence="8 10" key="1">
    <citation type="submission" date="2018-10" db="EMBL/GenBank/DDBJ databases">
        <title>Co-occurring genomic capacity for anaerobic methane metabolism and dissimilatory sulfite reduction discovered in the Korarchaeota.</title>
        <authorList>
            <person name="Mckay L.J."/>
            <person name="Dlakic M."/>
            <person name="Fields M.W."/>
            <person name="Delmont T.O."/>
            <person name="Eren A.M."/>
            <person name="Jay Z.J."/>
            <person name="Klingelsmith K.B."/>
            <person name="Rusch D.B."/>
            <person name="Inskeep W.P."/>
        </authorList>
    </citation>
    <scope>NUCLEOTIDE SEQUENCE [LARGE SCALE GENOMIC DNA]</scope>
    <source>
        <strain evidence="8 10">MDKW</strain>
    </source>
</reference>
<dbReference type="Gene3D" id="1.10.8.60">
    <property type="match status" value="1"/>
</dbReference>
<feature type="domain" description="Cdc6 C-terminal" evidence="7">
    <location>
        <begin position="327"/>
        <end position="410"/>
    </location>
</feature>
<dbReference type="EMBL" id="RCOS01000080">
    <property type="protein sequence ID" value="RSN75095.1"/>
    <property type="molecule type" value="Genomic_DNA"/>
</dbReference>
<proteinExistence type="inferred from homology"/>
<dbReference type="InterPro" id="IPR036388">
    <property type="entry name" value="WH-like_DNA-bd_sf"/>
</dbReference>
<evidence type="ECO:0000256" key="2">
    <source>
        <dbReference type="ARBA" id="ARBA00022705"/>
    </source>
</evidence>
<feature type="binding site" evidence="5">
    <location>
        <position position="244"/>
    </location>
    <ligand>
        <name>ATP</name>
        <dbReference type="ChEBI" id="CHEBI:30616"/>
    </ligand>
</feature>
<dbReference type="Pfam" id="PF22703">
    <property type="entry name" value="Cdc6_lid"/>
    <property type="match status" value="1"/>
</dbReference>
<dbReference type="AlphaFoldDB" id="A0A3R9PWQ0"/>
<keyword evidence="10" id="KW-1185">Reference proteome</keyword>
<gene>
    <name evidence="8" type="ORF">D6D85_07010</name>
    <name evidence="9" type="ORF">EF810_06205</name>
</gene>
<dbReference type="GO" id="GO:0016887">
    <property type="term" value="F:ATP hydrolysis activity"/>
    <property type="evidence" value="ECO:0007669"/>
    <property type="project" value="InterPro"/>
</dbReference>
<evidence type="ECO:0000256" key="1">
    <source>
        <dbReference type="ARBA" id="ARBA00006184"/>
    </source>
</evidence>
<sequence length="416" mass="47713">MRKYGDFLWLFIYNAHFYFPSPRKYWGLSLEYIYTREAGHRLIKDRRILHDSFVPRKLPGREEEIRKFSSLLSPLLGNEPSVNVVFLGKPGTGKTAVAKRVIQDFSELYPSAPIRYIYINCSRANTSYRVLYNLNKEFGMLIPPSGYPYDELYNNFLDAFNRMRSWLVLILDEVDLLVKRDGDRLLYSLSRLEGGEKGIMIVGISNAPNFLDRLDPRTLSSFSPETIIFSPYRAHQLFDILKQRAEMGLQEGSYEDGALSLIAARIAEESGDARRAIDVLRMAAELAERENAQKINEEIVMRAFKHVDEEEVMITIRSLPLHHKLVLLAAARLLAKGDPRPGTGKVYYQYKRIVKDYLAKPLTMRRVSGILRELESMGLLEIKMDYGGSHGNTKVIGSLVMPPDEMNRILEKMGFS</sequence>
<dbReference type="InterPro" id="IPR015163">
    <property type="entry name" value="Cdc6_C"/>
</dbReference>
<evidence type="ECO:0000313" key="9">
    <source>
        <dbReference type="EMBL" id="RZN60117.1"/>
    </source>
</evidence>
<dbReference type="SUPFAM" id="SSF52540">
    <property type="entry name" value="P-loop containing nucleoside triphosphate hydrolases"/>
    <property type="match status" value="1"/>
</dbReference>
<dbReference type="GO" id="GO:0005524">
    <property type="term" value="F:ATP binding"/>
    <property type="evidence" value="ECO:0007669"/>
    <property type="project" value="UniProtKB-UniRule"/>
</dbReference>
<keyword evidence="4 5" id="KW-0067">ATP-binding</keyword>
<dbReference type="InterPro" id="IPR036390">
    <property type="entry name" value="WH_DNA-bd_sf"/>
</dbReference>
<keyword evidence="3 5" id="KW-0547">Nucleotide-binding</keyword>
<dbReference type="CDD" id="cd18139">
    <property type="entry name" value="HLD_clamp_RarA"/>
    <property type="match status" value="1"/>
</dbReference>
<dbReference type="Gene3D" id="3.40.50.300">
    <property type="entry name" value="P-loop containing nucleotide triphosphate hydrolases"/>
    <property type="match status" value="1"/>
</dbReference>
<feature type="binding site" evidence="5">
    <location>
        <position position="232"/>
    </location>
    <ligand>
        <name>ATP</name>
        <dbReference type="ChEBI" id="CHEBI:30616"/>
    </ligand>
</feature>
<dbReference type="Pfam" id="PF09079">
    <property type="entry name" value="WHD_Cdc6"/>
    <property type="match status" value="1"/>
</dbReference>
<dbReference type="SMART" id="SM00382">
    <property type="entry name" value="AAA"/>
    <property type="match status" value="1"/>
</dbReference>
<dbReference type="FunFam" id="1.10.8.60:FF:000073">
    <property type="entry name" value="ORC1-type DNA replication protein"/>
    <property type="match status" value="1"/>
</dbReference>
<dbReference type="InterPro" id="IPR055237">
    <property type="entry name" value="Cdc6_lid"/>
</dbReference>
<dbReference type="InterPro" id="IPR050311">
    <property type="entry name" value="ORC1/CDC6"/>
</dbReference>
<dbReference type="Gene3D" id="1.10.10.10">
    <property type="entry name" value="Winged helix-like DNA-binding domain superfamily/Winged helix DNA-binding domain"/>
    <property type="match status" value="1"/>
</dbReference>
<comment type="function">
    <text evidence="5">Involved in regulation of DNA replication.</text>
</comment>
<dbReference type="SMART" id="SM01074">
    <property type="entry name" value="Cdc6_C"/>
    <property type="match status" value="1"/>
</dbReference>
<keyword evidence="2 5" id="KW-0235">DNA replication</keyword>
<evidence type="ECO:0000256" key="4">
    <source>
        <dbReference type="ARBA" id="ARBA00022840"/>
    </source>
</evidence>
<dbReference type="InterPro" id="IPR014277">
    <property type="entry name" value="Orc1/Cdc6_arc"/>
</dbReference>
<evidence type="ECO:0000256" key="3">
    <source>
        <dbReference type="ARBA" id="ARBA00022741"/>
    </source>
</evidence>
<dbReference type="PANTHER" id="PTHR10763:SF26">
    <property type="entry name" value="CELL DIVISION CONTROL PROTEIN 6 HOMOLOG"/>
    <property type="match status" value="1"/>
</dbReference>
<dbReference type="Pfam" id="PF13401">
    <property type="entry name" value="AAA_22"/>
    <property type="match status" value="1"/>
</dbReference>